<dbReference type="AlphaFoldDB" id="A0A0P1F5R4"/>
<dbReference type="OrthoDB" id="573055at2"/>
<evidence type="ECO:0000313" key="3">
    <source>
        <dbReference type="Proteomes" id="UP000051587"/>
    </source>
</evidence>
<dbReference type="STRING" id="53501.SAMN04488043_10746"/>
<feature type="signal peptide" evidence="1">
    <location>
        <begin position="1"/>
        <end position="20"/>
    </location>
</feature>
<sequence>MIKLFALLTASVLSASAALAEIPEILAVETSRVGMGWRIDVTMQHPDTGWDHFADAWEVLDADGNRLGIRKLMHPHMDEQPFTRSLMNVMVPDGTHEVFVRSHCMVHGWSQDTVQVLLER</sequence>
<feature type="chain" id="PRO_5006062294" evidence="1">
    <location>
        <begin position="21"/>
        <end position="120"/>
    </location>
</feature>
<dbReference type="Proteomes" id="UP000051587">
    <property type="component" value="Unassembled WGS sequence"/>
</dbReference>
<gene>
    <name evidence="2" type="ORF">TG4357_00544</name>
</gene>
<protein>
    <submittedName>
        <fullName evidence="2">Uncharacterized protein</fullName>
    </submittedName>
</protein>
<evidence type="ECO:0000313" key="2">
    <source>
        <dbReference type="EMBL" id="CUH63221.1"/>
    </source>
</evidence>
<reference evidence="2 3" key="1">
    <citation type="submission" date="2015-09" db="EMBL/GenBank/DDBJ databases">
        <authorList>
            <consortium name="Swine Surveillance"/>
        </authorList>
    </citation>
    <scope>NUCLEOTIDE SEQUENCE [LARGE SCALE GENOMIC DNA]</scope>
    <source>
        <strain evidence="2 3">CECT 4357</strain>
    </source>
</reference>
<organism evidence="2 3">
    <name type="scientific">Thalassovita gelatinovora</name>
    <name type="common">Thalassobius gelatinovorus</name>
    <dbReference type="NCBI Taxonomy" id="53501"/>
    <lineage>
        <taxon>Bacteria</taxon>
        <taxon>Pseudomonadati</taxon>
        <taxon>Pseudomonadota</taxon>
        <taxon>Alphaproteobacteria</taxon>
        <taxon>Rhodobacterales</taxon>
        <taxon>Roseobacteraceae</taxon>
        <taxon>Thalassovita</taxon>
    </lineage>
</organism>
<evidence type="ECO:0000256" key="1">
    <source>
        <dbReference type="SAM" id="SignalP"/>
    </source>
</evidence>
<keyword evidence="3" id="KW-1185">Reference proteome</keyword>
<name>A0A0P1F5R4_THAGE</name>
<accession>A0A0P1F5R4</accession>
<proteinExistence type="predicted"/>
<dbReference type="EMBL" id="CYSA01000007">
    <property type="protein sequence ID" value="CUH63221.1"/>
    <property type="molecule type" value="Genomic_DNA"/>
</dbReference>
<dbReference type="RefSeq" id="WP_058261343.1">
    <property type="nucleotide sequence ID" value="NZ_CP051181.1"/>
</dbReference>
<keyword evidence="1" id="KW-0732">Signal</keyword>